<gene>
    <name evidence="8" type="ORF">HMPREF1983_00706</name>
</gene>
<comment type="caution">
    <text evidence="8">The sequence shown here is derived from an EMBL/GenBank/DDBJ whole genome shotgun (WGS) entry which is preliminary data.</text>
</comment>
<feature type="transmembrane region" description="Helical" evidence="6">
    <location>
        <begin position="20"/>
        <end position="37"/>
    </location>
</feature>
<dbReference type="EMBL" id="AWVP01000043">
    <property type="protein sequence ID" value="ERK58806.1"/>
    <property type="molecule type" value="Genomic_DNA"/>
</dbReference>
<keyword evidence="2" id="KW-0134">Cell wall</keyword>
<keyword evidence="3" id="KW-0964">Secreted</keyword>
<keyword evidence="6" id="KW-0812">Transmembrane</keyword>
<keyword evidence="5" id="KW-0572">Peptidoglycan-anchor</keyword>
<dbReference type="Proteomes" id="UP000016637">
    <property type="component" value="Unassembled WGS sequence"/>
</dbReference>
<protein>
    <submittedName>
        <fullName evidence="8">LPXTG-motif protein cell wall anchor domain protein</fullName>
    </submittedName>
</protein>
<sequence length="50" mass="5749">MELLSTSTLPQTGEIAKNYGIYIGIVIIILVIIFLIWRKIKDNNDENKQD</sequence>
<dbReference type="eggNOG" id="ENOG5030D6V">
    <property type="taxonomic scope" value="Bacteria"/>
</dbReference>
<accession>U2QQM6</accession>
<evidence type="ECO:0000256" key="3">
    <source>
        <dbReference type="ARBA" id="ARBA00022525"/>
    </source>
</evidence>
<evidence type="ECO:0000313" key="8">
    <source>
        <dbReference type="EMBL" id="ERK58806.1"/>
    </source>
</evidence>
<organism evidence="8 9">
    <name type="scientific">Gemella bergeri ATCC 700627</name>
    <dbReference type="NCBI Taxonomy" id="1321820"/>
    <lineage>
        <taxon>Bacteria</taxon>
        <taxon>Bacillati</taxon>
        <taxon>Bacillota</taxon>
        <taxon>Bacilli</taxon>
        <taxon>Bacillales</taxon>
        <taxon>Gemellaceae</taxon>
        <taxon>Gemella</taxon>
    </lineage>
</organism>
<comment type="subcellular location">
    <subcellularLocation>
        <location evidence="1">Secreted</location>
        <location evidence="1">Cell wall</location>
        <topology evidence="1">Peptidoglycan-anchor</topology>
    </subcellularLocation>
</comment>
<reference evidence="8 9" key="1">
    <citation type="submission" date="2013-08" db="EMBL/GenBank/DDBJ databases">
        <authorList>
            <person name="Weinstock G."/>
            <person name="Sodergren E."/>
            <person name="Wylie T."/>
            <person name="Fulton L."/>
            <person name="Fulton R."/>
            <person name="Fronick C."/>
            <person name="O'Laughlin M."/>
            <person name="Godfrey J."/>
            <person name="Miner T."/>
            <person name="Herter B."/>
            <person name="Appelbaum E."/>
            <person name="Cordes M."/>
            <person name="Lek S."/>
            <person name="Wollam A."/>
            <person name="Pepin K.H."/>
            <person name="Palsikar V.B."/>
            <person name="Mitreva M."/>
            <person name="Wilson R.K."/>
        </authorList>
    </citation>
    <scope>NUCLEOTIDE SEQUENCE [LARGE SCALE GENOMIC DNA]</scope>
    <source>
        <strain evidence="8 9">ATCC 700627</strain>
    </source>
</reference>
<dbReference type="HOGENOM" id="CLU_3200284_0_0_9"/>
<evidence type="ECO:0000259" key="7">
    <source>
        <dbReference type="Pfam" id="PF00746"/>
    </source>
</evidence>
<name>U2QQM6_9BACL</name>
<evidence type="ECO:0000313" key="9">
    <source>
        <dbReference type="Proteomes" id="UP000016637"/>
    </source>
</evidence>
<dbReference type="InterPro" id="IPR019931">
    <property type="entry name" value="LPXTG_anchor"/>
</dbReference>
<evidence type="ECO:0000256" key="2">
    <source>
        <dbReference type="ARBA" id="ARBA00022512"/>
    </source>
</evidence>
<proteinExistence type="predicted"/>
<evidence type="ECO:0000256" key="1">
    <source>
        <dbReference type="ARBA" id="ARBA00004168"/>
    </source>
</evidence>
<keyword evidence="6" id="KW-1133">Transmembrane helix</keyword>
<dbReference type="Pfam" id="PF00746">
    <property type="entry name" value="Gram_pos_anchor"/>
    <property type="match status" value="1"/>
</dbReference>
<evidence type="ECO:0000256" key="4">
    <source>
        <dbReference type="ARBA" id="ARBA00022729"/>
    </source>
</evidence>
<dbReference type="NCBIfam" id="TIGR01167">
    <property type="entry name" value="LPXTG_anchor"/>
    <property type="match status" value="1"/>
</dbReference>
<dbReference type="RefSeq" id="WP_021753347.1">
    <property type="nucleotide sequence ID" value="NZ_KI271858.1"/>
</dbReference>
<evidence type="ECO:0000256" key="5">
    <source>
        <dbReference type="ARBA" id="ARBA00023088"/>
    </source>
</evidence>
<keyword evidence="4" id="KW-0732">Signal</keyword>
<dbReference type="AlphaFoldDB" id="U2QQM6"/>
<dbReference type="PATRIC" id="fig|1321820.3.peg.691"/>
<keyword evidence="6" id="KW-0472">Membrane</keyword>
<keyword evidence="9" id="KW-1185">Reference proteome</keyword>
<evidence type="ECO:0000256" key="6">
    <source>
        <dbReference type="SAM" id="Phobius"/>
    </source>
</evidence>
<feature type="domain" description="Gram-positive cocci surface proteins LPxTG" evidence="7">
    <location>
        <begin position="7"/>
        <end position="42"/>
    </location>
</feature>